<reference evidence="7 8" key="1">
    <citation type="submission" date="2015-01" db="EMBL/GenBank/DDBJ databases">
        <title>The Genome Sequence of Cryptococcus gattii CA1873.</title>
        <authorList>
            <consortium name="The Broad Institute Genomics Platform"/>
            <person name="Cuomo C."/>
            <person name="Litvintseva A."/>
            <person name="Chen Y."/>
            <person name="Heitman J."/>
            <person name="Sun S."/>
            <person name="Springer D."/>
            <person name="Dromer F."/>
            <person name="Young S."/>
            <person name="Zeng Q."/>
            <person name="Gargeya S."/>
            <person name="Abouelleil A."/>
            <person name="Alvarado L."/>
            <person name="Chapman S.B."/>
            <person name="Gainer-Dewar J."/>
            <person name="Goldberg J."/>
            <person name="Griggs A."/>
            <person name="Gujja S."/>
            <person name="Hansen M."/>
            <person name="Howarth C."/>
            <person name="Imamovic A."/>
            <person name="Larimer J."/>
            <person name="Murphy C."/>
            <person name="Naylor J."/>
            <person name="Pearson M."/>
            <person name="Priest M."/>
            <person name="Roberts A."/>
            <person name="Saif S."/>
            <person name="Shea T."/>
            <person name="Sykes S."/>
            <person name="Wortman J."/>
            <person name="Nusbaum C."/>
            <person name="Birren B."/>
        </authorList>
    </citation>
    <scope>NUCLEOTIDE SEQUENCE [LARGE SCALE GENOMIC DNA]</scope>
    <source>
        <strain evidence="7 8">CA1873</strain>
    </source>
</reference>
<evidence type="ECO:0000256" key="2">
    <source>
        <dbReference type="ARBA" id="ARBA00023134"/>
    </source>
</evidence>
<dbReference type="EMBL" id="KN848889">
    <property type="protein sequence ID" value="KIR69122.1"/>
    <property type="molecule type" value="Genomic_DNA"/>
</dbReference>
<feature type="compositionally biased region" description="Basic and acidic residues" evidence="5">
    <location>
        <begin position="321"/>
        <end position="337"/>
    </location>
</feature>
<dbReference type="InterPro" id="IPR006073">
    <property type="entry name" value="GTP-bd"/>
</dbReference>
<protein>
    <recommendedName>
        <fullName evidence="4">Guanine nucleotide-binding protein-like 1</fullName>
    </recommendedName>
</protein>
<feature type="region of interest" description="Disordered" evidence="5">
    <location>
        <begin position="320"/>
        <end position="372"/>
    </location>
</feature>
<evidence type="ECO:0000256" key="4">
    <source>
        <dbReference type="ARBA" id="ARBA00039902"/>
    </source>
</evidence>
<dbReference type="InterPro" id="IPR043358">
    <property type="entry name" value="GNL1-like"/>
</dbReference>
<dbReference type="CDD" id="cd01857">
    <property type="entry name" value="HSR1_MMR1"/>
    <property type="match status" value="1"/>
</dbReference>
<feature type="region of interest" description="Disordered" evidence="5">
    <location>
        <begin position="38"/>
        <end position="60"/>
    </location>
</feature>
<name>A0ABR5BIX4_CRYGA</name>
<dbReference type="Pfam" id="PF01926">
    <property type="entry name" value="MMR_HSR1"/>
    <property type="match status" value="1"/>
</dbReference>
<sequence length="636" mass="71491">MPRKTPISNKRRKEQLLVKRALKRGDISIEDHDAIRTQQKLKTAKRRPGAVAARSGGPVNTTSRKLQSKFIALSADYVARTRNLAYALPLERPLPPESAVFPLEILEDRDPKRRLICPSRPKFRYGQTKTEVEKNEEGVFKKWLKNIEEVVYEWVDGDEEQVYAGESIHQVPRGPTWFETNLEVWRQFWRVTEASQILLLLLDSRCPPLHCPPSLRRHLKSLVPSKEIILVLTKSDLVDTKALEAWKIWVRSWWGQESVHIVSVRSKGRHKPDIPQQSLDELISALQAAHKRLLERSVCAKEDKQLDSWKPSVRPSVDWASLKDEDHIPDPRLDTVERNIGPQNSLRKLSSGQQDEQTTPQVKNPSTEPLTLGLIGQPNVGKSSLLNALLGEQKVRASRTPGKTKHFQTMFWGPKKEIKIVDCPGLVCPSLAGLEIQAMAGIIPISQIPSLPSCILFASAHMPIEVIFRKARQREEEERKRDKWTVGGVLEARALDKGFMTAKGGRPDINRAANGMMRALADGKVRWGFYPPGMAGKTGMGIWLGDDNPEGVEEGDIAGVSWDERDEDDEEFISQESEFADERTDEEGEVEQIEDEQSEGEVANSNVKQIGGFFAALEVTDSEEGGSEDEDIGDAD</sequence>
<comment type="function">
    <text evidence="3">Possible regulatory or functional link with the histocompatibility cluster.</text>
</comment>
<evidence type="ECO:0000313" key="8">
    <source>
        <dbReference type="Proteomes" id="UP000053800"/>
    </source>
</evidence>
<evidence type="ECO:0000256" key="5">
    <source>
        <dbReference type="SAM" id="MobiDB-lite"/>
    </source>
</evidence>
<feature type="domain" description="G" evidence="6">
    <location>
        <begin position="372"/>
        <end position="427"/>
    </location>
</feature>
<gene>
    <name evidence="7" type="ORF">I314_00226</name>
</gene>
<dbReference type="PANTHER" id="PTHR45709:SF3">
    <property type="entry name" value="GUANINE NUCLEOTIDE-BINDING PROTEIN-LIKE 1"/>
    <property type="match status" value="1"/>
</dbReference>
<keyword evidence="8" id="KW-1185">Reference proteome</keyword>
<proteinExistence type="predicted"/>
<feature type="region of interest" description="Disordered" evidence="5">
    <location>
        <begin position="565"/>
        <end position="605"/>
    </location>
</feature>
<feature type="compositionally biased region" description="Acidic residues" evidence="5">
    <location>
        <begin position="583"/>
        <end position="599"/>
    </location>
</feature>
<evidence type="ECO:0000259" key="6">
    <source>
        <dbReference type="Pfam" id="PF01926"/>
    </source>
</evidence>
<accession>A0ABR5BIX4</accession>
<feature type="compositionally biased region" description="Polar residues" evidence="5">
    <location>
        <begin position="341"/>
        <end position="369"/>
    </location>
</feature>
<keyword evidence="1" id="KW-0547">Nucleotide-binding</keyword>
<dbReference type="Proteomes" id="UP000053800">
    <property type="component" value="Unassembled WGS sequence"/>
</dbReference>
<dbReference type="Gene3D" id="3.40.50.300">
    <property type="entry name" value="P-loop containing nucleotide triphosphate hydrolases"/>
    <property type="match status" value="1"/>
</dbReference>
<dbReference type="SUPFAM" id="SSF52540">
    <property type="entry name" value="P-loop containing nucleoside triphosphate hydrolases"/>
    <property type="match status" value="1"/>
</dbReference>
<evidence type="ECO:0000313" key="7">
    <source>
        <dbReference type="EMBL" id="KIR69122.1"/>
    </source>
</evidence>
<evidence type="ECO:0000256" key="1">
    <source>
        <dbReference type="ARBA" id="ARBA00022741"/>
    </source>
</evidence>
<evidence type="ECO:0000256" key="3">
    <source>
        <dbReference type="ARBA" id="ARBA00037770"/>
    </source>
</evidence>
<dbReference type="InterPro" id="IPR027417">
    <property type="entry name" value="P-loop_NTPase"/>
</dbReference>
<dbReference type="PANTHER" id="PTHR45709">
    <property type="entry name" value="LARGE SUBUNIT GTPASE 1 HOMOLOG-RELATED"/>
    <property type="match status" value="1"/>
</dbReference>
<dbReference type="PRINTS" id="PR00326">
    <property type="entry name" value="GTP1OBG"/>
</dbReference>
<organism evidence="7 8">
    <name type="scientific">Cryptococcus bacillisporus CA1873</name>
    <dbReference type="NCBI Taxonomy" id="1296111"/>
    <lineage>
        <taxon>Eukaryota</taxon>
        <taxon>Fungi</taxon>
        <taxon>Dikarya</taxon>
        <taxon>Basidiomycota</taxon>
        <taxon>Agaricomycotina</taxon>
        <taxon>Tremellomycetes</taxon>
        <taxon>Tremellales</taxon>
        <taxon>Cryptococcaceae</taxon>
        <taxon>Cryptococcus</taxon>
        <taxon>Cryptococcus gattii species complex</taxon>
    </lineage>
</organism>
<keyword evidence="2" id="KW-0342">GTP-binding</keyword>